<keyword evidence="3" id="KW-0732">Signal</keyword>
<dbReference type="GO" id="GO:0005096">
    <property type="term" value="F:GTPase activator activity"/>
    <property type="evidence" value="ECO:0007669"/>
    <property type="project" value="UniProtKB-KW"/>
</dbReference>
<feature type="signal peptide" evidence="3">
    <location>
        <begin position="1"/>
        <end position="23"/>
    </location>
</feature>
<dbReference type="GeneID" id="117146744"/>
<reference evidence="6" key="1">
    <citation type="submission" date="2025-08" db="UniProtKB">
        <authorList>
            <consortium name="RefSeq"/>
        </authorList>
    </citation>
    <scope>IDENTIFICATION</scope>
    <source>
        <strain evidence="6">Mau12</strain>
        <tissue evidence="6">Whole Body</tissue>
    </source>
</reference>
<evidence type="ECO:0000313" key="5">
    <source>
        <dbReference type="Proteomes" id="UP000515162"/>
    </source>
</evidence>
<protein>
    <submittedName>
        <fullName evidence="6">Rho GTPase-activating protein 15 isoform X2</fullName>
    </submittedName>
</protein>
<dbReference type="Gene3D" id="1.10.555.10">
    <property type="entry name" value="Rho GTPase activation protein"/>
    <property type="match status" value="1"/>
</dbReference>
<evidence type="ECO:0000256" key="1">
    <source>
        <dbReference type="ARBA" id="ARBA00022468"/>
    </source>
</evidence>
<evidence type="ECO:0000259" key="4">
    <source>
        <dbReference type="PROSITE" id="PS50238"/>
    </source>
</evidence>
<dbReference type="InterPro" id="IPR008936">
    <property type="entry name" value="Rho_GTPase_activation_prot"/>
</dbReference>
<feature type="chain" id="PRO_5027746353" evidence="3">
    <location>
        <begin position="24"/>
        <end position="493"/>
    </location>
</feature>
<dbReference type="Pfam" id="PF00620">
    <property type="entry name" value="RhoGAP"/>
    <property type="match status" value="1"/>
</dbReference>
<keyword evidence="5" id="KW-1185">Reference proteome</keyword>
<dbReference type="Proteomes" id="UP000515162">
    <property type="component" value="Chromosome X"/>
</dbReference>
<evidence type="ECO:0000256" key="2">
    <source>
        <dbReference type="SAM" id="MobiDB-lite"/>
    </source>
</evidence>
<dbReference type="PANTHER" id="PTHR23176:SF129">
    <property type="entry name" value="RHO GTPASE ACTIVATING PROTEIN AT 16F, ISOFORM E-RELATED"/>
    <property type="match status" value="1"/>
</dbReference>
<gene>
    <name evidence="6" type="primary">LOC117146744</name>
</gene>
<feature type="region of interest" description="Disordered" evidence="2">
    <location>
        <begin position="89"/>
        <end position="122"/>
    </location>
</feature>
<dbReference type="FunFam" id="1.10.555.10:FF:000054">
    <property type="entry name" value="Uncharacterized protein, isoform B"/>
    <property type="match status" value="1"/>
</dbReference>
<evidence type="ECO:0000313" key="6">
    <source>
        <dbReference type="RefSeq" id="XP_033169108.1"/>
    </source>
</evidence>
<dbReference type="RefSeq" id="XP_033169108.1">
    <property type="nucleotide sequence ID" value="XM_033313217.1"/>
</dbReference>
<accession>A0A6P8KJB0</accession>
<dbReference type="AlphaFoldDB" id="A0A6P8KJB0"/>
<dbReference type="InterPro" id="IPR000198">
    <property type="entry name" value="RhoGAP_dom"/>
</dbReference>
<dbReference type="GO" id="GO:0007165">
    <property type="term" value="P:signal transduction"/>
    <property type="evidence" value="ECO:0007669"/>
    <property type="project" value="InterPro"/>
</dbReference>
<dbReference type="PANTHER" id="PTHR23176">
    <property type="entry name" value="RHO/RAC/CDC GTPASE-ACTIVATING PROTEIN"/>
    <property type="match status" value="1"/>
</dbReference>
<dbReference type="PROSITE" id="PS50238">
    <property type="entry name" value="RHOGAP"/>
    <property type="match status" value="1"/>
</dbReference>
<dbReference type="GO" id="GO:0005737">
    <property type="term" value="C:cytoplasm"/>
    <property type="evidence" value="ECO:0007669"/>
    <property type="project" value="TreeGrafter"/>
</dbReference>
<proteinExistence type="predicted"/>
<keyword evidence="1" id="KW-0343">GTPase activation</keyword>
<feature type="domain" description="Rho-GAP" evidence="4">
    <location>
        <begin position="301"/>
        <end position="484"/>
    </location>
</feature>
<dbReference type="SMART" id="SM00324">
    <property type="entry name" value="RhoGAP"/>
    <property type="match status" value="1"/>
</dbReference>
<evidence type="ECO:0000256" key="3">
    <source>
        <dbReference type="SAM" id="SignalP"/>
    </source>
</evidence>
<dbReference type="CTD" id="32898"/>
<dbReference type="SUPFAM" id="SSF48350">
    <property type="entry name" value="GTPase activation domain, GAP"/>
    <property type="match status" value="1"/>
</dbReference>
<name>A0A6P8KJB0_DROMA</name>
<dbReference type="InterPro" id="IPR050729">
    <property type="entry name" value="Rho-GAP"/>
</dbReference>
<sequence length="493" mass="54995">MPFQFPFALASFFLHSVIMAGDAENKRGYRTIFRSISQVFYANAKNSSNTNSSSNNNNNIISYNNNTIENNNEGIGRLTVTLTSITPPTATWTSTSPTISTCTTASASAGSSTASSSPLASRSARSAKNISCSECGNPDPYHGHESPKGQALTPEVPANADLRPAVPAVPVPAASADQNQKLRASSMLDLTSNHRHQNALRIVPVTDILRAQQIQEDNEVQQTQQTTILQRYKSVSIGNLLDLPGEDDKKSIKNRMRMKFAVNSNVFRINRSPKSEKKSRSRRGQVNSLYLDEQKYPLFAAPLSALELNMTDHPNVPRFVVDVCAYIEQPECIEQDGLYRASGNKVLVDELRKKLTHVYDPRWLKTDDIHTLTSLHKQFFRELTSPLITQEAYERLDRSLNDDAAIERMSLAFDDMPEPNRSTLRFLIRHLTRVAAASASNRMPSTNLAIVWGPCLLSANQIQLDIGRMNMLAKVLIENYDRIFHPDNERLVC</sequence>
<dbReference type="CDD" id="cd00159">
    <property type="entry name" value="RhoGAP"/>
    <property type="match status" value="1"/>
</dbReference>
<organism evidence="5 6">
    <name type="scientific">Drosophila mauritiana</name>
    <name type="common">Fruit fly</name>
    <dbReference type="NCBI Taxonomy" id="7226"/>
    <lineage>
        <taxon>Eukaryota</taxon>
        <taxon>Metazoa</taxon>
        <taxon>Ecdysozoa</taxon>
        <taxon>Arthropoda</taxon>
        <taxon>Hexapoda</taxon>
        <taxon>Insecta</taxon>
        <taxon>Pterygota</taxon>
        <taxon>Neoptera</taxon>
        <taxon>Endopterygota</taxon>
        <taxon>Diptera</taxon>
        <taxon>Brachycera</taxon>
        <taxon>Muscomorpha</taxon>
        <taxon>Ephydroidea</taxon>
        <taxon>Drosophilidae</taxon>
        <taxon>Drosophila</taxon>
        <taxon>Sophophora</taxon>
    </lineage>
</organism>